<dbReference type="RefSeq" id="WP_326568076.1">
    <property type="nucleotide sequence ID" value="NZ_CP142149.1"/>
</dbReference>
<keyword evidence="1" id="KW-0472">Membrane</keyword>
<evidence type="ECO:0008006" key="4">
    <source>
        <dbReference type="Google" id="ProtNLM"/>
    </source>
</evidence>
<gene>
    <name evidence="2" type="ORF">VSH64_40785</name>
</gene>
<reference evidence="2 3" key="1">
    <citation type="journal article" date="2015" name="Int. J. Syst. Evol. Microbiol.">
        <title>Amycolatopsis rhabdoformis sp. nov., an actinomycete isolated from a tropical forest soil.</title>
        <authorList>
            <person name="Souza W.R."/>
            <person name="Silva R.E."/>
            <person name="Goodfellow M."/>
            <person name="Busarakam K."/>
            <person name="Figueiro F.S."/>
            <person name="Ferreira D."/>
            <person name="Rodrigues-Filho E."/>
            <person name="Moraes L.A.B."/>
            <person name="Zucchi T.D."/>
        </authorList>
    </citation>
    <scope>NUCLEOTIDE SEQUENCE [LARGE SCALE GENOMIC DNA]</scope>
    <source>
        <strain evidence="2 3">NCIMB 14900</strain>
    </source>
</reference>
<name>A0ABZ1I5G5_9PSEU</name>
<sequence length="84" mass="9189">MTDDTAALPRYYSTSDLHPEEVQKRLKESAEVGHNQAHVQRLLVELLAQQIATRRYVMVLTTIAVIGVVASVICGIVIASGVSR</sequence>
<keyword evidence="1" id="KW-0812">Transmembrane</keyword>
<proteinExistence type="predicted"/>
<dbReference type="Proteomes" id="UP001330812">
    <property type="component" value="Chromosome"/>
</dbReference>
<evidence type="ECO:0000256" key="1">
    <source>
        <dbReference type="SAM" id="Phobius"/>
    </source>
</evidence>
<keyword evidence="3" id="KW-1185">Reference proteome</keyword>
<protein>
    <recommendedName>
        <fullName evidence="4">DUF3040 domain-containing protein</fullName>
    </recommendedName>
</protein>
<feature type="transmembrane region" description="Helical" evidence="1">
    <location>
        <begin position="56"/>
        <end position="79"/>
    </location>
</feature>
<organism evidence="2 3">
    <name type="scientific">Amycolatopsis rhabdoformis</name>
    <dbReference type="NCBI Taxonomy" id="1448059"/>
    <lineage>
        <taxon>Bacteria</taxon>
        <taxon>Bacillati</taxon>
        <taxon>Actinomycetota</taxon>
        <taxon>Actinomycetes</taxon>
        <taxon>Pseudonocardiales</taxon>
        <taxon>Pseudonocardiaceae</taxon>
        <taxon>Amycolatopsis</taxon>
    </lineage>
</organism>
<accession>A0ABZ1I5G5</accession>
<evidence type="ECO:0000313" key="3">
    <source>
        <dbReference type="Proteomes" id="UP001330812"/>
    </source>
</evidence>
<evidence type="ECO:0000313" key="2">
    <source>
        <dbReference type="EMBL" id="WSE29088.1"/>
    </source>
</evidence>
<keyword evidence="1" id="KW-1133">Transmembrane helix</keyword>
<dbReference type="EMBL" id="CP142149">
    <property type="protein sequence ID" value="WSE29088.1"/>
    <property type="molecule type" value="Genomic_DNA"/>
</dbReference>